<dbReference type="GO" id="GO:0006284">
    <property type="term" value="P:base-excision repair"/>
    <property type="evidence" value="ECO:0007669"/>
    <property type="project" value="InterPro"/>
</dbReference>
<dbReference type="InterPro" id="IPR011257">
    <property type="entry name" value="DNA_glycosylase"/>
</dbReference>
<keyword evidence="7" id="KW-0479">Metal-binding</keyword>
<dbReference type="InterPro" id="IPR015797">
    <property type="entry name" value="NUDIX_hydrolase-like_dom_sf"/>
</dbReference>
<dbReference type="SUPFAM" id="SSF55811">
    <property type="entry name" value="Nudix"/>
    <property type="match status" value="1"/>
</dbReference>
<dbReference type="EMBL" id="OY288114">
    <property type="protein sequence ID" value="CAJ0883083.1"/>
    <property type="molecule type" value="Genomic_DNA"/>
</dbReference>
<dbReference type="GO" id="GO:0046872">
    <property type="term" value="F:metal ion binding"/>
    <property type="evidence" value="ECO:0007669"/>
    <property type="project" value="UniProtKB-KW"/>
</dbReference>
<dbReference type="Pfam" id="PF00633">
    <property type="entry name" value="HHH"/>
    <property type="match status" value="1"/>
</dbReference>
<dbReference type="Gene3D" id="3.90.79.10">
    <property type="entry name" value="Nucleoside Triphosphate Pyrophosphohydrolase"/>
    <property type="match status" value="1"/>
</dbReference>
<reference evidence="15" key="1">
    <citation type="submission" date="2023-07" db="EMBL/GenBank/DDBJ databases">
        <authorList>
            <person name="Pelsma A.J. K."/>
        </authorList>
    </citation>
    <scope>NUCLEOTIDE SEQUENCE</scope>
</reference>
<dbReference type="InterPro" id="IPR003265">
    <property type="entry name" value="HhH-GPD_domain"/>
</dbReference>
<evidence type="ECO:0000256" key="1">
    <source>
        <dbReference type="ARBA" id="ARBA00000843"/>
    </source>
</evidence>
<keyword evidence="9 15" id="KW-0378">Hydrolase</keyword>
<dbReference type="InterPro" id="IPR029119">
    <property type="entry name" value="MutY_C"/>
</dbReference>
<keyword evidence="10" id="KW-0408">Iron</keyword>
<dbReference type="Gene3D" id="1.10.340.30">
    <property type="entry name" value="Hypothetical protein, domain 2"/>
    <property type="match status" value="1"/>
</dbReference>
<dbReference type="GO" id="GO:0000701">
    <property type="term" value="F:purine-specific mismatch base pair DNA N-glycosylase activity"/>
    <property type="evidence" value="ECO:0007669"/>
    <property type="project" value="UniProtKB-EC"/>
</dbReference>
<dbReference type="EC" id="3.2.2.31" evidence="4"/>
<evidence type="ECO:0000256" key="3">
    <source>
        <dbReference type="ARBA" id="ARBA00008343"/>
    </source>
</evidence>
<protein>
    <recommendedName>
        <fullName evidence="5">Adenine DNA glycosylase</fullName>
        <ecNumber evidence="4">3.2.2.31</ecNumber>
    </recommendedName>
</protein>
<keyword evidence="11" id="KW-0411">Iron-sulfur</keyword>
<dbReference type="PANTHER" id="PTHR42944:SF1">
    <property type="entry name" value="ADENINE DNA GLYCOSYLASE"/>
    <property type="match status" value="1"/>
</dbReference>
<dbReference type="InterPro" id="IPR044298">
    <property type="entry name" value="MIG/MutY"/>
</dbReference>
<dbReference type="InterPro" id="IPR000445">
    <property type="entry name" value="HhH_motif"/>
</dbReference>
<sequence>MIKPLRPPRKRAAALLAWYDANRRELPWRARPGERPDPYAVWLSEVMLQQTTVATVKGYFERFLARWPTVEALAAAPLEEALAAWAGLGYYARARNLHACAIRVAQDHGGRFPATEDELRALPGLGPYTAAAVAAIAFDAPCAAVDGNVERVMTRLHAIGTPARASKPLIRARTEEMLPAARAGDYAQALMDLGATVCTPRAPDCGACPLAPDCAAFAAGEAENYPVKEKKAGKPKRRGAIFILRRGDETMVTRRPQKGLFGGMTAFPATPLTRDVDPAGWLDYAPCAAEWRALPEPVLHVFTHFALEATIFTARTRKAQMAGSDCRWAAAGNLDKEGLPTLMRKAAMRAGLL</sequence>
<dbReference type="FunFam" id="1.10.340.30:FF:000002">
    <property type="entry name" value="Adenine DNA glycosylase"/>
    <property type="match status" value="1"/>
</dbReference>
<accession>A0AA48RBI2</accession>
<keyword evidence="12" id="KW-0234">DNA repair</keyword>
<keyword evidence="8" id="KW-0227">DNA damage</keyword>
<evidence type="ECO:0000256" key="2">
    <source>
        <dbReference type="ARBA" id="ARBA00001966"/>
    </source>
</evidence>
<evidence type="ECO:0000256" key="6">
    <source>
        <dbReference type="ARBA" id="ARBA00022485"/>
    </source>
</evidence>
<name>A0AA48RBI2_9ZZZZ</name>
<dbReference type="GO" id="GO:0006298">
    <property type="term" value="P:mismatch repair"/>
    <property type="evidence" value="ECO:0007669"/>
    <property type="project" value="TreeGrafter"/>
</dbReference>
<evidence type="ECO:0000256" key="5">
    <source>
        <dbReference type="ARBA" id="ARBA00022023"/>
    </source>
</evidence>
<dbReference type="Pfam" id="PF00730">
    <property type="entry name" value="HhH-GPD"/>
    <property type="match status" value="1"/>
</dbReference>
<dbReference type="GO" id="GO:0032357">
    <property type="term" value="F:oxidized purine DNA binding"/>
    <property type="evidence" value="ECO:0007669"/>
    <property type="project" value="TreeGrafter"/>
</dbReference>
<dbReference type="InterPro" id="IPR003651">
    <property type="entry name" value="Endonuclease3_FeS-loop_motif"/>
</dbReference>
<evidence type="ECO:0000313" key="15">
    <source>
        <dbReference type="EMBL" id="CAJ0883083.1"/>
    </source>
</evidence>
<dbReference type="PANTHER" id="PTHR42944">
    <property type="entry name" value="ADENINE DNA GLYCOSYLASE"/>
    <property type="match status" value="1"/>
</dbReference>
<dbReference type="GO" id="GO:0034039">
    <property type="term" value="F:8-oxo-7,8-dihydroguanine DNA N-glycosylase activity"/>
    <property type="evidence" value="ECO:0007669"/>
    <property type="project" value="TreeGrafter"/>
</dbReference>
<dbReference type="NCBIfam" id="TIGR01084">
    <property type="entry name" value="mutY"/>
    <property type="match status" value="1"/>
</dbReference>
<dbReference type="CDD" id="cd03431">
    <property type="entry name" value="NUDIX_DNA_Glycosylase_C-MutY"/>
    <property type="match status" value="1"/>
</dbReference>
<evidence type="ECO:0000259" key="14">
    <source>
        <dbReference type="SMART" id="SM00478"/>
    </source>
</evidence>
<dbReference type="GO" id="GO:0051539">
    <property type="term" value="F:4 iron, 4 sulfur cluster binding"/>
    <property type="evidence" value="ECO:0007669"/>
    <property type="project" value="UniProtKB-KW"/>
</dbReference>
<dbReference type="SMART" id="SM00478">
    <property type="entry name" value="ENDO3c"/>
    <property type="match status" value="1"/>
</dbReference>
<evidence type="ECO:0000256" key="13">
    <source>
        <dbReference type="ARBA" id="ARBA00023295"/>
    </source>
</evidence>
<dbReference type="SMART" id="SM00525">
    <property type="entry name" value="FES"/>
    <property type="match status" value="1"/>
</dbReference>
<dbReference type="InterPro" id="IPR023170">
    <property type="entry name" value="HhH_base_excis_C"/>
</dbReference>
<evidence type="ECO:0000256" key="8">
    <source>
        <dbReference type="ARBA" id="ARBA00022763"/>
    </source>
</evidence>
<dbReference type="InterPro" id="IPR005760">
    <property type="entry name" value="A/G_AdeGlyc_MutY"/>
</dbReference>
<comment type="cofactor">
    <cofactor evidence="2">
        <name>[4Fe-4S] cluster</name>
        <dbReference type="ChEBI" id="CHEBI:49883"/>
    </cofactor>
</comment>
<comment type="similarity">
    <text evidence="3">Belongs to the Nth/MutY family.</text>
</comment>
<evidence type="ECO:0000256" key="9">
    <source>
        <dbReference type="ARBA" id="ARBA00022801"/>
    </source>
</evidence>
<dbReference type="SUPFAM" id="SSF48150">
    <property type="entry name" value="DNA-glycosylase"/>
    <property type="match status" value="1"/>
</dbReference>
<organism evidence="15">
    <name type="scientific">freshwater sediment metagenome</name>
    <dbReference type="NCBI Taxonomy" id="556182"/>
    <lineage>
        <taxon>unclassified sequences</taxon>
        <taxon>metagenomes</taxon>
        <taxon>ecological metagenomes</taxon>
    </lineage>
</organism>
<evidence type="ECO:0000256" key="4">
    <source>
        <dbReference type="ARBA" id="ARBA00012045"/>
    </source>
</evidence>
<feature type="domain" description="HhH-GPD" evidence="14">
    <location>
        <begin position="47"/>
        <end position="196"/>
    </location>
</feature>
<dbReference type="CDD" id="cd00056">
    <property type="entry name" value="ENDO3c"/>
    <property type="match status" value="1"/>
</dbReference>
<gene>
    <name evidence="15" type="primary">mutY</name>
    <name evidence="15" type="ORF">AMST5_03398</name>
</gene>
<proteinExistence type="inferred from homology"/>
<keyword evidence="13 15" id="KW-0326">Glycosidase</keyword>
<dbReference type="GO" id="GO:0035485">
    <property type="term" value="F:adenine/guanine mispair binding"/>
    <property type="evidence" value="ECO:0007669"/>
    <property type="project" value="TreeGrafter"/>
</dbReference>
<evidence type="ECO:0000256" key="10">
    <source>
        <dbReference type="ARBA" id="ARBA00023004"/>
    </source>
</evidence>
<keyword evidence="6" id="KW-0004">4Fe-4S</keyword>
<evidence type="ECO:0000256" key="12">
    <source>
        <dbReference type="ARBA" id="ARBA00023204"/>
    </source>
</evidence>
<evidence type="ECO:0000256" key="7">
    <source>
        <dbReference type="ARBA" id="ARBA00022723"/>
    </source>
</evidence>
<dbReference type="Pfam" id="PF14815">
    <property type="entry name" value="NUDIX_4"/>
    <property type="match status" value="1"/>
</dbReference>
<comment type="catalytic activity">
    <reaction evidence="1">
        <text>Hydrolyzes free adenine bases from 7,8-dihydro-8-oxoguanine:adenine mismatched double-stranded DNA, leaving an apurinic site.</text>
        <dbReference type="EC" id="3.2.2.31"/>
    </reaction>
</comment>
<evidence type="ECO:0000256" key="11">
    <source>
        <dbReference type="ARBA" id="ARBA00023014"/>
    </source>
</evidence>
<dbReference type="AlphaFoldDB" id="A0AA48RBI2"/>
<dbReference type="Gene3D" id="1.10.1670.10">
    <property type="entry name" value="Helix-hairpin-Helix base-excision DNA repair enzymes (C-terminal)"/>
    <property type="match status" value="1"/>
</dbReference>